<keyword evidence="1" id="KW-1133">Transmembrane helix</keyword>
<keyword evidence="1" id="KW-0812">Transmembrane</keyword>
<name>A0AAV3YC56_9GAST</name>
<dbReference type="EMBL" id="BLXT01000722">
    <property type="protein sequence ID" value="GFN79673.1"/>
    <property type="molecule type" value="Genomic_DNA"/>
</dbReference>
<evidence type="ECO:0000313" key="4">
    <source>
        <dbReference type="Proteomes" id="UP000735302"/>
    </source>
</evidence>
<protein>
    <submittedName>
        <fullName evidence="3">Pannexin 8</fullName>
    </submittedName>
</protein>
<feature type="transmembrane region" description="Helical" evidence="1">
    <location>
        <begin position="136"/>
        <end position="161"/>
    </location>
</feature>
<keyword evidence="2" id="KW-0732">Signal</keyword>
<keyword evidence="4" id="KW-1185">Reference proteome</keyword>
<gene>
    <name evidence="3" type="ORF">PoB_000617900</name>
</gene>
<comment type="caution">
    <text evidence="3">The sequence shown here is derived from an EMBL/GenBank/DDBJ whole genome shotgun (WGS) entry which is preliminary data.</text>
</comment>
<keyword evidence="1" id="KW-0472">Membrane</keyword>
<organism evidence="3 4">
    <name type="scientific">Plakobranchus ocellatus</name>
    <dbReference type="NCBI Taxonomy" id="259542"/>
    <lineage>
        <taxon>Eukaryota</taxon>
        <taxon>Metazoa</taxon>
        <taxon>Spiralia</taxon>
        <taxon>Lophotrochozoa</taxon>
        <taxon>Mollusca</taxon>
        <taxon>Gastropoda</taxon>
        <taxon>Heterobranchia</taxon>
        <taxon>Euthyneura</taxon>
        <taxon>Panpulmonata</taxon>
        <taxon>Sacoglossa</taxon>
        <taxon>Placobranchoidea</taxon>
        <taxon>Plakobranchidae</taxon>
        <taxon>Plakobranchus</taxon>
    </lineage>
</organism>
<feature type="chain" id="PRO_5043618469" evidence="2">
    <location>
        <begin position="26"/>
        <end position="220"/>
    </location>
</feature>
<accession>A0AAV3YC56</accession>
<feature type="signal peptide" evidence="2">
    <location>
        <begin position="1"/>
        <end position="25"/>
    </location>
</feature>
<evidence type="ECO:0000256" key="1">
    <source>
        <dbReference type="SAM" id="Phobius"/>
    </source>
</evidence>
<dbReference type="AlphaFoldDB" id="A0AAV3YC56"/>
<evidence type="ECO:0000256" key="2">
    <source>
        <dbReference type="SAM" id="SignalP"/>
    </source>
</evidence>
<reference evidence="3 4" key="1">
    <citation type="journal article" date="2021" name="Elife">
        <title>Chloroplast acquisition without the gene transfer in kleptoplastic sea slugs, Plakobranchus ocellatus.</title>
        <authorList>
            <person name="Maeda T."/>
            <person name="Takahashi S."/>
            <person name="Yoshida T."/>
            <person name="Shimamura S."/>
            <person name="Takaki Y."/>
            <person name="Nagai Y."/>
            <person name="Toyoda A."/>
            <person name="Suzuki Y."/>
            <person name="Arimoto A."/>
            <person name="Ishii H."/>
            <person name="Satoh N."/>
            <person name="Nishiyama T."/>
            <person name="Hasebe M."/>
            <person name="Maruyama T."/>
            <person name="Minagawa J."/>
            <person name="Obokata J."/>
            <person name="Shigenobu S."/>
        </authorList>
    </citation>
    <scope>NUCLEOTIDE SEQUENCE [LARGE SCALE GENOMIC DNA]</scope>
</reference>
<dbReference type="Proteomes" id="UP000735302">
    <property type="component" value="Unassembled WGS sequence"/>
</dbReference>
<proteinExistence type="predicted"/>
<sequence length="220" mass="24210">MRACSWVASALYLLLKLLVCAAVLAELFVVNGSLLPRARSVGDDLKLMPRSDDAIVANNASDALKNSSNTQKPTQDTGYSHKLLLCLMETRTMHHIHTYTLQCIFNAETSTLFSGQNGFPRETAVTQTRVWEVYEALYLIVQTYLVLVAVVNMVSLLEWLLKLVLGPWRGRVSSCPFLPADACLLLYMADENAGPEVARAFAQSGAWGRGEGNESIALNE</sequence>
<evidence type="ECO:0000313" key="3">
    <source>
        <dbReference type="EMBL" id="GFN79673.1"/>
    </source>
</evidence>